<proteinExistence type="inferred from homology"/>
<protein>
    <submittedName>
        <fullName evidence="9">Lipoprotein-releasing system permease protein</fullName>
    </submittedName>
</protein>
<comment type="similarity">
    <text evidence="2">Belongs to the ABC-4 integral membrane protein family. LolC/E subfamily.</text>
</comment>
<dbReference type="AlphaFoldDB" id="A0A4Q0PBV1"/>
<dbReference type="Proteomes" id="UP000289238">
    <property type="component" value="Unassembled WGS sequence"/>
</dbReference>
<dbReference type="EMBL" id="QOVM01000001">
    <property type="protein sequence ID" value="RXG24310.1"/>
    <property type="molecule type" value="Genomic_DNA"/>
</dbReference>
<evidence type="ECO:0000256" key="6">
    <source>
        <dbReference type="ARBA" id="ARBA00023136"/>
    </source>
</evidence>
<keyword evidence="10" id="KW-1185">Reference proteome</keyword>
<comment type="subcellular location">
    <subcellularLocation>
        <location evidence="1">Cell membrane</location>
        <topology evidence="1">Multi-pass membrane protein</topology>
    </subcellularLocation>
</comment>
<accession>A0A4Q0PBV1</accession>
<keyword evidence="4 7" id="KW-0812">Transmembrane</keyword>
<dbReference type="PANTHER" id="PTHR30489">
    <property type="entry name" value="LIPOPROTEIN-RELEASING SYSTEM TRANSMEMBRANE PROTEIN LOLE"/>
    <property type="match status" value="1"/>
</dbReference>
<keyword evidence="9" id="KW-0449">Lipoprotein</keyword>
<feature type="transmembrane region" description="Helical" evidence="7">
    <location>
        <begin position="21"/>
        <end position="47"/>
    </location>
</feature>
<sequence length="401" mass="44611">MLKFPVFIAKRYLFTRSSNNAINIITFISALSIIAGSAALFIVLSGFSGLKDFSLSFSSIFDPDLKVMPASGKTITFDEAAALKLSNTEGILGFTKIIEERAFLEFRGKNHIAYLKGVDENYMRVNAIDSTLLYGNWISQSEPVGAIGFGISRLLSLGVNNYTDLLRVMVPRPGDGQISDPTQAFNSEQLIVSDIFQVNEELDEKYIFTNINFMRNLLRYDEETLSALEIKIDPLADPIHIREKIQEILGENTVVKTRFQLNDKLYKMLNAENLAVYLIFTLVLIIALFNLVGSIIMIIIDKKENIKTLHSLGSTLKEIRYIFFLQGALMTIYGGLAGIILGALIVGAQIQFKLKMITATLAYPMEFTLTNLLAVFATISILGILASYLAASTIRPKLIEK</sequence>
<dbReference type="PANTHER" id="PTHR30489:SF0">
    <property type="entry name" value="LIPOPROTEIN-RELEASING SYSTEM TRANSMEMBRANE PROTEIN LOLE"/>
    <property type="match status" value="1"/>
</dbReference>
<evidence type="ECO:0000256" key="1">
    <source>
        <dbReference type="ARBA" id="ARBA00004651"/>
    </source>
</evidence>
<comment type="caution">
    <text evidence="9">The sequence shown here is derived from an EMBL/GenBank/DDBJ whole genome shotgun (WGS) entry which is preliminary data.</text>
</comment>
<evidence type="ECO:0000256" key="5">
    <source>
        <dbReference type="ARBA" id="ARBA00022989"/>
    </source>
</evidence>
<feature type="transmembrane region" description="Helical" evidence="7">
    <location>
        <begin position="274"/>
        <end position="300"/>
    </location>
</feature>
<feature type="transmembrane region" description="Helical" evidence="7">
    <location>
        <begin position="372"/>
        <end position="391"/>
    </location>
</feature>
<evidence type="ECO:0000313" key="10">
    <source>
        <dbReference type="Proteomes" id="UP000289238"/>
    </source>
</evidence>
<evidence type="ECO:0000256" key="2">
    <source>
        <dbReference type="ARBA" id="ARBA00005236"/>
    </source>
</evidence>
<evidence type="ECO:0000256" key="4">
    <source>
        <dbReference type="ARBA" id="ARBA00022692"/>
    </source>
</evidence>
<evidence type="ECO:0000313" key="9">
    <source>
        <dbReference type="EMBL" id="RXG24310.1"/>
    </source>
</evidence>
<dbReference type="InterPro" id="IPR003838">
    <property type="entry name" value="ABC3_permease_C"/>
</dbReference>
<keyword evidence="6 7" id="KW-0472">Membrane</keyword>
<evidence type="ECO:0000256" key="3">
    <source>
        <dbReference type="ARBA" id="ARBA00022475"/>
    </source>
</evidence>
<dbReference type="GO" id="GO:0044874">
    <property type="term" value="P:lipoprotein localization to outer membrane"/>
    <property type="evidence" value="ECO:0007669"/>
    <property type="project" value="TreeGrafter"/>
</dbReference>
<organism evidence="9 10">
    <name type="scientific">Leeuwenhoekiella aequorea</name>
    <dbReference type="NCBI Taxonomy" id="283736"/>
    <lineage>
        <taxon>Bacteria</taxon>
        <taxon>Pseudomonadati</taxon>
        <taxon>Bacteroidota</taxon>
        <taxon>Flavobacteriia</taxon>
        <taxon>Flavobacteriales</taxon>
        <taxon>Flavobacteriaceae</taxon>
        <taxon>Leeuwenhoekiella</taxon>
    </lineage>
</organism>
<evidence type="ECO:0000256" key="7">
    <source>
        <dbReference type="SAM" id="Phobius"/>
    </source>
</evidence>
<keyword evidence="3" id="KW-1003">Cell membrane</keyword>
<keyword evidence="5 7" id="KW-1133">Transmembrane helix</keyword>
<dbReference type="GO" id="GO:0098797">
    <property type="term" value="C:plasma membrane protein complex"/>
    <property type="evidence" value="ECO:0007669"/>
    <property type="project" value="TreeGrafter"/>
</dbReference>
<reference evidence="9 10" key="1">
    <citation type="submission" date="2018-07" db="EMBL/GenBank/DDBJ databases">
        <title>Leeuwenhoekiella genomics.</title>
        <authorList>
            <person name="Tahon G."/>
            <person name="Willems A."/>
        </authorList>
    </citation>
    <scope>NUCLEOTIDE SEQUENCE [LARGE SCALE GENOMIC DNA]</scope>
    <source>
        <strain evidence="9 10">LMG 22550</strain>
    </source>
</reference>
<gene>
    <name evidence="9" type="ORF">DSM00_97</name>
</gene>
<feature type="transmembrane region" description="Helical" evidence="7">
    <location>
        <begin position="321"/>
        <end position="352"/>
    </location>
</feature>
<feature type="domain" description="ABC3 transporter permease C-terminal" evidence="8">
    <location>
        <begin position="278"/>
        <end position="393"/>
    </location>
</feature>
<evidence type="ECO:0000259" key="8">
    <source>
        <dbReference type="Pfam" id="PF02687"/>
    </source>
</evidence>
<dbReference type="Pfam" id="PF02687">
    <property type="entry name" value="FtsX"/>
    <property type="match status" value="1"/>
</dbReference>
<dbReference type="InterPro" id="IPR051447">
    <property type="entry name" value="Lipoprotein-release_system"/>
</dbReference>
<name>A0A4Q0PBV1_9FLAO</name>